<evidence type="ECO:0000256" key="1">
    <source>
        <dbReference type="ARBA" id="ARBA00022703"/>
    </source>
</evidence>
<evidence type="ECO:0000313" key="4">
    <source>
        <dbReference type="Proteomes" id="UP001159428"/>
    </source>
</evidence>
<dbReference type="InterPro" id="IPR011029">
    <property type="entry name" value="DEATH-like_dom_sf"/>
</dbReference>
<dbReference type="SUPFAM" id="SSF47986">
    <property type="entry name" value="DEATH domain"/>
    <property type="match status" value="1"/>
</dbReference>
<gene>
    <name evidence="3" type="ORF">PMEA_00018690</name>
</gene>
<comment type="caution">
    <text evidence="3">The sequence shown here is derived from an EMBL/GenBank/DDBJ whole genome shotgun (WGS) entry which is preliminary data.</text>
</comment>
<dbReference type="Pfam" id="PF01335">
    <property type="entry name" value="DED"/>
    <property type="match status" value="1"/>
</dbReference>
<dbReference type="InterPro" id="IPR001875">
    <property type="entry name" value="DED_dom"/>
</dbReference>
<feature type="domain" description="DED" evidence="2">
    <location>
        <begin position="20"/>
        <end position="94"/>
    </location>
</feature>
<dbReference type="PANTHER" id="PTHR48169:SF7">
    <property type="entry name" value="CASPASE 10"/>
    <property type="match status" value="1"/>
</dbReference>
<dbReference type="EMBL" id="CALNXJ010000032">
    <property type="protein sequence ID" value="CAH3138281.1"/>
    <property type="molecule type" value="Genomic_DNA"/>
</dbReference>
<name>A0AAU9X7G4_9CNID</name>
<dbReference type="Proteomes" id="UP001159428">
    <property type="component" value="Unassembled WGS sequence"/>
</dbReference>
<keyword evidence="4" id="KW-1185">Reference proteome</keyword>
<reference evidence="3 4" key="1">
    <citation type="submission" date="2022-05" db="EMBL/GenBank/DDBJ databases">
        <authorList>
            <consortium name="Genoscope - CEA"/>
            <person name="William W."/>
        </authorList>
    </citation>
    <scope>NUCLEOTIDE SEQUENCE [LARGE SCALE GENOMIC DNA]</scope>
</reference>
<dbReference type="GO" id="GO:0042981">
    <property type="term" value="P:regulation of apoptotic process"/>
    <property type="evidence" value="ECO:0007669"/>
    <property type="project" value="InterPro"/>
</dbReference>
<protein>
    <recommendedName>
        <fullName evidence="2">DED domain-containing protein</fullName>
    </recommendedName>
</protein>
<keyword evidence="1" id="KW-0053">Apoptosis</keyword>
<proteinExistence type="predicted"/>
<dbReference type="PANTHER" id="PTHR48169">
    <property type="entry name" value="DED DOMAIN-CONTAINING PROTEIN"/>
    <property type="match status" value="1"/>
</dbReference>
<evidence type="ECO:0000259" key="2">
    <source>
        <dbReference type="PROSITE" id="PS50168"/>
    </source>
</evidence>
<accession>A0AAU9X7G4</accession>
<dbReference type="GO" id="GO:0006915">
    <property type="term" value="P:apoptotic process"/>
    <property type="evidence" value="ECO:0007669"/>
    <property type="project" value="UniProtKB-KW"/>
</dbReference>
<dbReference type="Gene3D" id="1.10.533.10">
    <property type="entry name" value="Death Domain, Fas"/>
    <property type="match status" value="1"/>
</dbReference>
<dbReference type="PROSITE" id="PS50168">
    <property type="entry name" value="DED"/>
    <property type="match status" value="1"/>
</dbReference>
<evidence type="ECO:0000313" key="3">
    <source>
        <dbReference type="EMBL" id="CAH3138281.1"/>
    </source>
</evidence>
<organism evidence="3 4">
    <name type="scientific">Pocillopora meandrina</name>
    <dbReference type="NCBI Taxonomy" id="46732"/>
    <lineage>
        <taxon>Eukaryota</taxon>
        <taxon>Metazoa</taxon>
        <taxon>Cnidaria</taxon>
        <taxon>Anthozoa</taxon>
        <taxon>Hexacorallia</taxon>
        <taxon>Scleractinia</taxon>
        <taxon>Astrocoeniina</taxon>
        <taxon>Pocilloporidae</taxon>
        <taxon>Pocillopora</taxon>
    </lineage>
</organism>
<dbReference type="SMART" id="SM00031">
    <property type="entry name" value="DED"/>
    <property type="match status" value="1"/>
</dbReference>
<sequence>VAPTDDSHIITNMEEKLKFYYRVVLSRIARDLDEEELKQLLFLCRGEVPRRVTSVWELLVSLEDSAKISWMDVSFLKRCLNVMGRENLVVILTEFENKRGLSIILHAFVEEKQNVKPITHSSATEAASHLVRLMENFSGGEELREVIRNTGEKAEDLWRQLLSEIPFSNLTWGKFSMLVAIAGEIISSSASTHLRRDHPGEDVMNKCLALGGDLSSFMLKLGCWEQFCSDLEKRFNRICRRDVSRNSPLSFWRQVADTIGDLENEIFF</sequence>
<feature type="non-terminal residue" evidence="3">
    <location>
        <position position="1"/>
    </location>
</feature>
<dbReference type="AlphaFoldDB" id="A0AAU9X7G4"/>